<evidence type="ECO:0000313" key="3">
    <source>
        <dbReference type="Proteomes" id="UP000499080"/>
    </source>
</evidence>
<dbReference type="PANTHER" id="PTHR33273:SF4">
    <property type="entry name" value="ENDONUCLEASE_EXONUCLEASE_PHOSPHATASE DOMAIN-CONTAINING PROTEIN"/>
    <property type="match status" value="1"/>
</dbReference>
<proteinExistence type="predicted"/>
<dbReference type="Pfam" id="PF14529">
    <property type="entry name" value="Exo_endo_phos_2"/>
    <property type="match status" value="1"/>
</dbReference>
<dbReference type="EMBL" id="BGPR01151263">
    <property type="protein sequence ID" value="GBL58033.1"/>
    <property type="molecule type" value="Genomic_DNA"/>
</dbReference>
<feature type="domain" description="Endonuclease/exonuclease/phosphatase" evidence="1">
    <location>
        <begin position="87"/>
        <end position="184"/>
    </location>
</feature>
<dbReference type="OrthoDB" id="421040at2759"/>
<accession>A0A4Y1ZMV0</accession>
<dbReference type="PANTHER" id="PTHR33273">
    <property type="entry name" value="DOMAIN-CONTAINING PROTEIN, PUTATIVE-RELATED"/>
    <property type="match status" value="1"/>
</dbReference>
<protein>
    <recommendedName>
        <fullName evidence="1">Endonuclease/exonuclease/phosphatase domain-containing protein</fullName>
    </recommendedName>
</protein>
<reference evidence="2 3" key="1">
    <citation type="journal article" date="2019" name="Sci. Rep.">
        <title>Orb-weaving spider Araneus ventricosus genome elucidates the spidroin gene catalogue.</title>
        <authorList>
            <person name="Kono N."/>
            <person name="Nakamura H."/>
            <person name="Ohtoshi R."/>
            <person name="Moran D.A.P."/>
            <person name="Shinohara A."/>
            <person name="Yoshida Y."/>
            <person name="Fujiwara M."/>
            <person name="Mori M."/>
            <person name="Tomita M."/>
            <person name="Arakawa K."/>
        </authorList>
    </citation>
    <scope>NUCLEOTIDE SEQUENCE [LARGE SCALE GENOMIC DNA]</scope>
</reference>
<keyword evidence="3" id="KW-1185">Reference proteome</keyword>
<dbReference type="InterPro" id="IPR036691">
    <property type="entry name" value="Endo/exonu/phosph_ase_sf"/>
</dbReference>
<evidence type="ECO:0000313" key="2">
    <source>
        <dbReference type="EMBL" id="GBL58033.1"/>
    </source>
</evidence>
<organism evidence="2 3">
    <name type="scientific">Araneus ventricosus</name>
    <name type="common">Orbweaver spider</name>
    <name type="synonym">Epeira ventricosa</name>
    <dbReference type="NCBI Taxonomy" id="182803"/>
    <lineage>
        <taxon>Eukaryota</taxon>
        <taxon>Metazoa</taxon>
        <taxon>Ecdysozoa</taxon>
        <taxon>Arthropoda</taxon>
        <taxon>Chelicerata</taxon>
        <taxon>Arachnida</taxon>
        <taxon>Araneae</taxon>
        <taxon>Araneomorphae</taxon>
        <taxon>Entelegynae</taxon>
        <taxon>Araneoidea</taxon>
        <taxon>Araneidae</taxon>
        <taxon>Araneus</taxon>
    </lineage>
</organism>
<dbReference type="AlphaFoldDB" id="A0A4Y1ZMV0"/>
<sequence length="434" mass="50337">MVCVVLWNCRGFRSKVCHIKDLIYEVHPVCIALQETYLKPADIAKIKRYSLVRKDNENESGRATGGDALLVSHDAPSSVVTLHSNLDLDRLVDELPTPFIIIGDFNGHSPVWGSKNTNTRGRQIEEFVNTHSLCLLNNGEDTYFHQRSRTFHSLDLALCTPSLAPYFNFRVGVDLRDSDHFPIFLDRVNVSSNDAQRPTRYLFHRADWTNFTLRALITRNMVEGENLHEVVNLVTKTIISAADASIPKSGLSCPKNRKPWWNKYCTDTNRDQRRAWNVFRRYPTSAKQIVFQRAKSIARWSRRKSERGHWIKFVSGINSSVTEKDMWQNVRRAWGIYPEKRISCLRKNGQEVRNISERVDVLAEAFASICSASNYTEPFLTHKNRMKRIKLRFQRTKHLSYNTDLTIFELHTALSVINLFQSAVHMLYREFLFL</sequence>
<name>A0A4Y1ZMV0_ARAVE</name>
<gene>
    <name evidence="2" type="ORF">AVEN_164670_1</name>
</gene>
<dbReference type="Gene3D" id="3.60.10.10">
    <property type="entry name" value="Endonuclease/exonuclease/phosphatase"/>
    <property type="match status" value="1"/>
</dbReference>
<evidence type="ECO:0000259" key="1">
    <source>
        <dbReference type="Pfam" id="PF14529"/>
    </source>
</evidence>
<dbReference type="SUPFAM" id="SSF56219">
    <property type="entry name" value="DNase I-like"/>
    <property type="match status" value="1"/>
</dbReference>
<dbReference type="GO" id="GO:0003824">
    <property type="term" value="F:catalytic activity"/>
    <property type="evidence" value="ECO:0007669"/>
    <property type="project" value="InterPro"/>
</dbReference>
<dbReference type="Proteomes" id="UP000499080">
    <property type="component" value="Unassembled WGS sequence"/>
</dbReference>
<comment type="caution">
    <text evidence="2">The sequence shown here is derived from an EMBL/GenBank/DDBJ whole genome shotgun (WGS) entry which is preliminary data.</text>
</comment>
<dbReference type="InterPro" id="IPR005135">
    <property type="entry name" value="Endo/exonuclease/phosphatase"/>
</dbReference>